<dbReference type="EMBL" id="JANRHH010000031">
    <property type="protein sequence ID" value="MDN4593768.1"/>
    <property type="molecule type" value="Genomic_DNA"/>
</dbReference>
<dbReference type="GO" id="GO:0008939">
    <property type="term" value="F:nicotinate-nucleotide-dimethylbenzimidazole phosphoribosyltransferase activity"/>
    <property type="evidence" value="ECO:0007669"/>
    <property type="project" value="UniProtKB-EC"/>
</dbReference>
<accession>A0ABT8ILV4</accession>
<evidence type="ECO:0000256" key="4">
    <source>
        <dbReference type="ARBA" id="ARBA00011991"/>
    </source>
</evidence>
<dbReference type="SUPFAM" id="SSF52733">
    <property type="entry name" value="Nicotinate mononucleotide:5,6-dimethylbenzimidazole phosphoribosyltransferase (CobT)"/>
    <property type="match status" value="1"/>
</dbReference>
<dbReference type="HAMAP" id="MF_00230">
    <property type="entry name" value="CobT"/>
    <property type="match status" value="1"/>
</dbReference>
<evidence type="ECO:0000256" key="7">
    <source>
        <dbReference type="ARBA" id="ARBA00022676"/>
    </source>
</evidence>
<dbReference type="Proteomes" id="UP001174196">
    <property type="component" value="Unassembled WGS sequence"/>
</dbReference>
<evidence type="ECO:0000256" key="2">
    <source>
        <dbReference type="ARBA" id="ARBA00005049"/>
    </source>
</evidence>
<dbReference type="Gene3D" id="1.10.1610.10">
    <property type="match status" value="1"/>
</dbReference>
<comment type="catalytic activity">
    <reaction evidence="10 11">
        <text>5,6-dimethylbenzimidazole + nicotinate beta-D-ribonucleotide = alpha-ribazole 5'-phosphate + nicotinate + H(+)</text>
        <dbReference type="Rhea" id="RHEA:11196"/>
        <dbReference type="ChEBI" id="CHEBI:15378"/>
        <dbReference type="ChEBI" id="CHEBI:15890"/>
        <dbReference type="ChEBI" id="CHEBI:32544"/>
        <dbReference type="ChEBI" id="CHEBI:57502"/>
        <dbReference type="ChEBI" id="CHEBI:57918"/>
        <dbReference type="EC" id="2.4.2.21"/>
    </reaction>
</comment>
<dbReference type="EC" id="2.4.2.21" evidence="4 11"/>
<evidence type="ECO:0000256" key="9">
    <source>
        <dbReference type="ARBA" id="ARBA00030686"/>
    </source>
</evidence>
<keyword evidence="13" id="KW-1185">Reference proteome</keyword>
<evidence type="ECO:0000313" key="12">
    <source>
        <dbReference type="EMBL" id="MDN4593768.1"/>
    </source>
</evidence>
<dbReference type="RefSeq" id="WP_301238454.1">
    <property type="nucleotide sequence ID" value="NZ_JANRHH010000031.1"/>
</dbReference>
<gene>
    <name evidence="11 12" type="primary">cobT</name>
    <name evidence="12" type="ORF">NWF35_07615</name>
</gene>
<keyword evidence="7 11" id="KW-0328">Glycosyltransferase</keyword>
<organism evidence="12 13">
    <name type="scientific">Polycladomyces subterraneus</name>
    <dbReference type="NCBI Taxonomy" id="1016997"/>
    <lineage>
        <taxon>Bacteria</taxon>
        <taxon>Bacillati</taxon>
        <taxon>Bacillota</taxon>
        <taxon>Bacilli</taxon>
        <taxon>Bacillales</taxon>
        <taxon>Thermoactinomycetaceae</taxon>
        <taxon>Polycladomyces</taxon>
    </lineage>
</organism>
<dbReference type="Pfam" id="PF02277">
    <property type="entry name" value="DBI_PRT"/>
    <property type="match status" value="1"/>
</dbReference>
<name>A0ABT8ILV4_9BACL</name>
<dbReference type="InterPro" id="IPR036087">
    <property type="entry name" value="Nict_dMeBzImd_PRibTrfase_sf"/>
</dbReference>
<dbReference type="CDD" id="cd02439">
    <property type="entry name" value="DMB-PRT_CobT"/>
    <property type="match status" value="1"/>
</dbReference>
<comment type="pathway">
    <text evidence="2 11">Nucleoside biosynthesis; alpha-ribazole biosynthesis; alpha-ribazole from 5,6-dimethylbenzimidazole: step 1/2.</text>
</comment>
<dbReference type="InterPro" id="IPR017846">
    <property type="entry name" value="Nict_dMeBzImd_PRibTrfase_bact"/>
</dbReference>
<evidence type="ECO:0000256" key="5">
    <source>
        <dbReference type="ARBA" id="ARBA00015486"/>
    </source>
</evidence>
<protein>
    <recommendedName>
        <fullName evidence="5 11">Nicotinate-nucleotide--dimethylbenzimidazole phosphoribosyltransferase</fullName>
        <shortName evidence="11">NN:DBI PRT</shortName>
        <ecNumber evidence="4 11">2.4.2.21</ecNumber>
    </recommendedName>
    <alternativeName>
        <fullName evidence="9 11">N(1)-alpha-phosphoribosyltransferase</fullName>
    </alternativeName>
</protein>
<reference evidence="12" key="1">
    <citation type="submission" date="2022-08" db="EMBL/GenBank/DDBJ databases">
        <title>Polycladomyces zharkentsis sp. nov., a novel thermophilic CMC and starch-degrading bacterium isolated from a geothermal spring in Kazakhstan.</title>
        <authorList>
            <person name="Mashzhan A."/>
            <person name="Kistaubaeva A."/>
            <person name="Javier-Lopez R."/>
            <person name="Birkeland N.-K."/>
        </authorList>
    </citation>
    <scope>NUCLEOTIDE SEQUENCE</scope>
    <source>
        <strain evidence="12">KSR 13</strain>
    </source>
</reference>
<keyword evidence="6 11" id="KW-0169">Cobalamin biosynthesis</keyword>
<comment type="function">
    <text evidence="1 11">Catalyzes the synthesis of alpha-ribazole-5'-phosphate from nicotinate mononucleotide (NAMN) and 5,6-dimethylbenzimidazole (DMB).</text>
</comment>
<evidence type="ECO:0000256" key="6">
    <source>
        <dbReference type="ARBA" id="ARBA00022573"/>
    </source>
</evidence>
<evidence type="ECO:0000256" key="1">
    <source>
        <dbReference type="ARBA" id="ARBA00002197"/>
    </source>
</evidence>
<dbReference type="PANTHER" id="PTHR43463">
    <property type="entry name" value="NICOTINATE-NUCLEOTIDE--DIMETHYLBENZIMIDAZOLE PHOSPHORIBOSYLTRANSFERASE"/>
    <property type="match status" value="1"/>
</dbReference>
<keyword evidence="8 11" id="KW-0808">Transferase</keyword>
<sequence length="358" mass="37774">MQQQLNRPDLLELESLTRLISLPDETLKQQAREHIDQLTKPPGSLGLLEEMAIRLAGITGERTPDMSKKAIVVCCGDHGVVEEGVTAYPSEVTEKMMANFAAGGAAINVIARQTGADVFVVDVGSQARTVPDGVIDCKVRPGTDNMASGPAMSRDEAVRAVMTGVDVARRLKQEGVRVIGVGEMGIGNTTPATAIAAVMTGSPVDQLTGRGTGVDDTGMLRKIHVIEQAIRVNQPDAQDPMDVLAKVGGLEIAAMAGVMLGGALERMPVVIDGLISTSAAMIAACLTERVKPYLFASHLSEEPAHRILLEKLGLTPLIHARMRLGEGTGAALLFPLMETAVALMREMATFADLGLEGP</sequence>
<evidence type="ECO:0000256" key="3">
    <source>
        <dbReference type="ARBA" id="ARBA00007110"/>
    </source>
</evidence>
<comment type="similarity">
    <text evidence="3 11">Belongs to the CobT family.</text>
</comment>
<evidence type="ECO:0000256" key="8">
    <source>
        <dbReference type="ARBA" id="ARBA00022679"/>
    </source>
</evidence>
<evidence type="ECO:0000256" key="10">
    <source>
        <dbReference type="ARBA" id="ARBA00047340"/>
    </source>
</evidence>
<comment type="caution">
    <text evidence="12">The sequence shown here is derived from an EMBL/GenBank/DDBJ whole genome shotgun (WGS) entry which is preliminary data.</text>
</comment>
<dbReference type="InterPro" id="IPR023195">
    <property type="entry name" value="Nict_dMeBzImd_PRibTrfase_N"/>
</dbReference>
<dbReference type="PANTHER" id="PTHR43463:SF1">
    <property type="entry name" value="NICOTINATE-NUCLEOTIDE--DIMETHYLBENZIMIDAZOLE PHOSPHORIBOSYLTRANSFERASE"/>
    <property type="match status" value="1"/>
</dbReference>
<feature type="active site" description="Proton acceptor" evidence="11">
    <location>
        <position position="326"/>
    </location>
</feature>
<evidence type="ECO:0000256" key="11">
    <source>
        <dbReference type="HAMAP-Rule" id="MF_00230"/>
    </source>
</evidence>
<proteinExistence type="inferred from homology"/>
<dbReference type="NCBIfam" id="TIGR03160">
    <property type="entry name" value="cobT_DBIPRT"/>
    <property type="match status" value="1"/>
</dbReference>
<dbReference type="Gene3D" id="3.40.50.10210">
    <property type="match status" value="1"/>
</dbReference>
<dbReference type="NCBIfam" id="NF000996">
    <property type="entry name" value="PRK00105.1"/>
    <property type="match status" value="1"/>
</dbReference>
<dbReference type="InterPro" id="IPR003200">
    <property type="entry name" value="Nict_dMeBzImd_PRibTrfase"/>
</dbReference>
<evidence type="ECO:0000313" key="13">
    <source>
        <dbReference type="Proteomes" id="UP001174196"/>
    </source>
</evidence>